<organism evidence="2 3">
    <name type="scientific">Gordonia hankookensis</name>
    <dbReference type="NCBI Taxonomy" id="589403"/>
    <lineage>
        <taxon>Bacteria</taxon>
        <taxon>Bacillati</taxon>
        <taxon>Actinomycetota</taxon>
        <taxon>Actinomycetes</taxon>
        <taxon>Mycobacteriales</taxon>
        <taxon>Gordoniaceae</taxon>
        <taxon>Gordonia</taxon>
    </lineage>
</organism>
<dbReference type="Gene3D" id="1.10.10.10">
    <property type="entry name" value="Winged helix-like DNA-binding domain superfamily/Winged helix DNA-binding domain"/>
    <property type="match status" value="1"/>
</dbReference>
<proteinExistence type="predicted"/>
<dbReference type="InterPro" id="IPR052526">
    <property type="entry name" value="HTH-type_Bedaq_tolerance"/>
</dbReference>
<evidence type="ECO:0000313" key="2">
    <source>
        <dbReference type="EMBL" id="MBD1322088.1"/>
    </source>
</evidence>
<evidence type="ECO:0000259" key="1">
    <source>
        <dbReference type="PROSITE" id="PS50995"/>
    </source>
</evidence>
<dbReference type="RefSeq" id="WP_190268491.1">
    <property type="nucleotide sequence ID" value="NZ_BAABAD010000004.1"/>
</dbReference>
<reference evidence="2 3" key="1">
    <citation type="submission" date="2020-09" db="EMBL/GenBank/DDBJ databases">
        <title>Novel species in genus Gordonia.</title>
        <authorList>
            <person name="Zhang G."/>
        </authorList>
    </citation>
    <scope>NUCLEOTIDE SEQUENCE [LARGE SCALE GENOMIC DNA]</scope>
    <source>
        <strain evidence="2 3">ON-33</strain>
    </source>
</reference>
<gene>
    <name evidence="2" type="ORF">IDF66_21130</name>
</gene>
<sequence>MSENSSEAISPPAPSALQVALDTRVAIGRLIRRLREVSDGQELSAAQASVLARVGKGEASSASALAALEGVRPQSMAVTISALEDLGLVSRTQDPTDRRRQLVVLTDAGRDAEMGNRDARHEWLARTIEEALTEQELDVLHRAAEIIENLARR</sequence>
<dbReference type="SMART" id="SM00347">
    <property type="entry name" value="HTH_MARR"/>
    <property type="match status" value="1"/>
</dbReference>
<feature type="domain" description="HTH marR-type" evidence="1">
    <location>
        <begin position="1"/>
        <end position="149"/>
    </location>
</feature>
<dbReference type="PANTHER" id="PTHR39515:SF2">
    <property type="entry name" value="HTH-TYPE TRANSCRIPTIONAL REGULATOR RV0880"/>
    <property type="match status" value="1"/>
</dbReference>
<accession>A0ABR7WH33</accession>
<protein>
    <submittedName>
        <fullName evidence="2">MarR family transcriptional regulator</fullName>
    </submittedName>
</protein>
<name>A0ABR7WH33_9ACTN</name>
<dbReference type="InterPro" id="IPR036390">
    <property type="entry name" value="WH_DNA-bd_sf"/>
</dbReference>
<evidence type="ECO:0000313" key="3">
    <source>
        <dbReference type="Proteomes" id="UP000602395"/>
    </source>
</evidence>
<dbReference type="Pfam" id="PF01047">
    <property type="entry name" value="MarR"/>
    <property type="match status" value="1"/>
</dbReference>
<keyword evidence="3" id="KW-1185">Reference proteome</keyword>
<dbReference type="SUPFAM" id="SSF46785">
    <property type="entry name" value="Winged helix' DNA-binding domain"/>
    <property type="match status" value="1"/>
</dbReference>
<dbReference type="PROSITE" id="PS50995">
    <property type="entry name" value="HTH_MARR_2"/>
    <property type="match status" value="1"/>
</dbReference>
<dbReference type="Proteomes" id="UP000602395">
    <property type="component" value="Unassembled WGS sequence"/>
</dbReference>
<dbReference type="PANTHER" id="PTHR39515">
    <property type="entry name" value="CONSERVED PROTEIN"/>
    <property type="match status" value="1"/>
</dbReference>
<comment type="caution">
    <text evidence="2">The sequence shown here is derived from an EMBL/GenBank/DDBJ whole genome shotgun (WGS) entry which is preliminary data.</text>
</comment>
<dbReference type="InterPro" id="IPR000835">
    <property type="entry name" value="HTH_MarR-typ"/>
</dbReference>
<dbReference type="InterPro" id="IPR036388">
    <property type="entry name" value="WH-like_DNA-bd_sf"/>
</dbReference>
<dbReference type="EMBL" id="JACWMS010000005">
    <property type="protein sequence ID" value="MBD1322088.1"/>
    <property type="molecule type" value="Genomic_DNA"/>
</dbReference>